<evidence type="ECO:0000259" key="1">
    <source>
        <dbReference type="Pfam" id="PF01814"/>
    </source>
</evidence>
<dbReference type="Proteomes" id="UP000290288">
    <property type="component" value="Unassembled WGS sequence"/>
</dbReference>
<protein>
    <recommendedName>
        <fullName evidence="1">Hemerythrin-like domain-containing protein</fullName>
    </recommendedName>
</protein>
<evidence type="ECO:0000313" key="2">
    <source>
        <dbReference type="EMBL" id="RXW17351.1"/>
    </source>
</evidence>
<name>A0A4Q2DEG1_9AGAR</name>
<dbReference type="OrthoDB" id="9983919at2759"/>
<dbReference type="PANTHER" id="PTHR35585:SF1">
    <property type="entry name" value="HHE DOMAIN PROTEIN (AFU_ORTHOLOGUE AFUA_4G00730)"/>
    <property type="match status" value="1"/>
</dbReference>
<dbReference type="AlphaFoldDB" id="A0A4Q2DEG1"/>
<dbReference type="Gene3D" id="1.20.120.520">
    <property type="entry name" value="nmb1532 protein domain like"/>
    <property type="match status" value="1"/>
</dbReference>
<dbReference type="InterPro" id="IPR012312">
    <property type="entry name" value="Hemerythrin-like"/>
</dbReference>
<gene>
    <name evidence="2" type="ORF">EST38_g8499</name>
</gene>
<dbReference type="PANTHER" id="PTHR35585">
    <property type="entry name" value="HHE DOMAIN PROTEIN (AFU_ORTHOLOGUE AFUA_4G00730)"/>
    <property type="match status" value="1"/>
</dbReference>
<proteinExistence type="predicted"/>
<accession>A0A4Q2DEG1</accession>
<sequence>MSTTNKDALMAAVADDHQEMYEYYDQYVKNAGKPDAQQRWANQLFWEIARHAVGEEIVIYPLMEKHLGSKGLELADQDREDHQFVKENLYKLEGMSAGTPAYDQLLKTVMDHLHEHNDSEEQKDLPLLFEKLGAEGAATAAASFKRTKGFAPTRAPNKPPFETLVGLMTAPIDKLRDAFAQFPTTEEKEAAARN</sequence>
<organism evidence="2 3">
    <name type="scientific">Candolleomyces aberdarensis</name>
    <dbReference type="NCBI Taxonomy" id="2316362"/>
    <lineage>
        <taxon>Eukaryota</taxon>
        <taxon>Fungi</taxon>
        <taxon>Dikarya</taxon>
        <taxon>Basidiomycota</taxon>
        <taxon>Agaricomycotina</taxon>
        <taxon>Agaricomycetes</taxon>
        <taxon>Agaricomycetidae</taxon>
        <taxon>Agaricales</taxon>
        <taxon>Agaricineae</taxon>
        <taxon>Psathyrellaceae</taxon>
        <taxon>Candolleomyces</taxon>
    </lineage>
</organism>
<evidence type="ECO:0000313" key="3">
    <source>
        <dbReference type="Proteomes" id="UP000290288"/>
    </source>
</evidence>
<keyword evidence="3" id="KW-1185">Reference proteome</keyword>
<dbReference type="STRING" id="2316362.A0A4Q2DEG1"/>
<dbReference type="EMBL" id="SDEE01000348">
    <property type="protein sequence ID" value="RXW17351.1"/>
    <property type="molecule type" value="Genomic_DNA"/>
</dbReference>
<reference evidence="2 3" key="1">
    <citation type="submission" date="2019-01" db="EMBL/GenBank/DDBJ databases">
        <title>Draft genome sequence of Psathyrella aberdarensis IHI B618.</title>
        <authorList>
            <person name="Buettner E."/>
            <person name="Kellner H."/>
        </authorList>
    </citation>
    <scope>NUCLEOTIDE SEQUENCE [LARGE SCALE GENOMIC DNA]</scope>
    <source>
        <strain evidence="2 3">IHI B618</strain>
    </source>
</reference>
<dbReference type="Pfam" id="PF01814">
    <property type="entry name" value="Hemerythrin"/>
    <property type="match status" value="1"/>
</dbReference>
<feature type="domain" description="Hemerythrin-like" evidence="1">
    <location>
        <begin position="12"/>
        <end position="128"/>
    </location>
</feature>
<comment type="caution">
    <text evidence="2">The sequence shown here is derived from an EMBL/GenBank/DDBJ whole genome shotgun (WGS) entry which is preliminary data.</text>
</comment>